<keyword evidence="7" id="KW-1185">Reference proteome</keyword>
<evidence type="ECO:0000256" key="4">
    <source>
        <dbReference type="HAMAP-Rule" id="MF_03052"/>
    </source>
</evidence>
<dbReference type="EC" id="2.8.1.12" evidence="4"/>
<dbReference type="EMBL" id="JAVDPF010000031">
    <property type="protein sequence ID" value="KAL1870336.1"/>
    <property type="molecule type" value="Genomic_DNA"/>
</dbReference>
<feature type="compositionally biased region" description="Low complexity" evidence="5">
    <location>
        <begin position="43"/>
        <end position="54"/>
    </location>
</feature>
<comment type="catalytic activity">
    <reaction evidence="4">
        <text>2 [molybdopterin-synthase sulfur-carrier protein]-C-terminal-Gly-aminoethanethioate + cyclic pyranopterin phosphate + H2O = molybdopterin + 2 [molybdopterin-synthase sulfur-carrier protein]-C-terminal Gly-Gly + 2 H(+)</text>
        <dbReference type="Rhea" id="RHEA:26333"/>
        <dbReference type="Rhea" id="RHEA-COMP:12202"/>
        <dbReference type="Rhea" id="RHEA-COMP:19907"/>
        <dbReference type="ChEBI" id="CHEBI:15377"/>
        <dbReference type="ChEBI" id="CHEBI:15378"/>
        <dbReference type="ChEBI" id="CHEBI:58698"/>
        <dbReference type="ChEBI" id="CHEBI:59648"/>
        <dbReference type="ChEBI" id="CHEBI:90778"/>
        <dbReference type="ChEBI" id="CHEBI:232372"/>
        <dbReference type="EC" id="2.8.1.12"/>
    </reaction>
</comment>
<sequence>MPDTNILPNLRQASKAALPLKKKSNGSNNGDLESPDNIPKPKTNSMTNETTTTPSSPPYRPHDSSITSITSTTTTEPIPPHLDPSTFPRSFQLPERNIHLLLTFSPLDPSAILSEVSSPSAGANVLFLGTTRDTFEDRAVAQLSYTSYAPLALRTLATIAEDAVAKYQLTGISIAHRLGVVPIQEASIAIAVSSGHRRAAWRAGEEVLELCKEKAEIWKQEEFVDGNAEWRANKDRDADGKLVVGDVRTFSDGV</sequence>
<dbReference type="PANTHER" id="PTHR23404">
    <property type="entry name" value="MOLYBDOPTERIN SYNTHASE RELATED"/>
    <property type="match status" value="1"/>
</dbReference>
<dbReference type="Gene3D" id="3.90.1170.40">
    <property type="entry name" value="Molybdopterin biosynthesis MoaE subunit"/>
    <property type="match status" value="1"/>
</dbReference>
<feature type="binding site" evidence="4">
    <location>
        <begin position="219"/>
        <end position="221"/>
    </location>
    <ligand>
        <name>substrate</name>
    </ligand>
</feature>
<feature type="compositionally biased region" description="Low complexity" evidence="5">
    <location>
        <begin position="64"/>
        <end position="75"/>
    </location>
</feature>
<comment type="pathway">
    <text evidence="4">Cofactor biosynthesis; molybdopterin biosynthesis.</text>
</comment>
<keyword evidence="3 4" id="KW-0501">Molybdenum cofactor biosynthesis</keyword>
<evidence type="ECO:0000256" key="2">
    <source>
        <dbReference type="ARBA" id="ARBA00022679"/>
    </source>
</evidence>
<dbReference type="InterPro" id="IPR036563">
    <property type="entry name" value="MoaE_sf"/>
</dbReference>
<comment type="caution">
    <text evidence="6">The sequence shown here is derived from an EMBL/GenBank/DDBJ whole genome shotgun (WGS) entry which is preliminary data.</text>
</comment>
<reference evidence="6 7" key="1">
    <citation type="journal article" date="2024" name="IMA Fungus">
        <title>IMA Genome - F19 : A genome assembly and annotation guide to empower mycologists, including annotated draft genome sequences of Ceratocystis pirilliformis, Diaporthe australafricana, Fusarium ophioides, Paecilomyces lecythidis, and Sporothrix stenoceras.</title>
        <authorList>
            <person name="Aylward J."/>
            <person name="Wilson A.M."/>
            <person name="Visagie C.M."/>
            <person name="Spraker J."/>
            <person name="Barnes I."/>
            <person name="Buitendag C."/>
            <person name="Ceriani C."/>
            <person name="Del Mar Angel L."/>
            <person name="du Plessis D."/>
            <person name="Fuchs T."/>
            <person name="Gasser K."/>
            <person name="Kramer D."/>
            <person name="Li W."/>
            <person name="Munsamy K."/>
            <person name="Piso A."/>
            <person name="Price J.L."/>
            <person name="Sonnekus B."/>
            <person name="Thomas C."/>
            <person name="van der Nest A."/>
            <person name="van Dijk A."/>
            <person name="van Heerden A."/>
            <person name="van Vuuren N."/>
            <person name="Yilmaz N."/>
            <person name="Duong T.A."/>
            <person name="van der Merwe N.A."/>
            <person name="Wingfield M.J."/>
            <person name="Wingfield B.D."/>
        </authorList>
    </citation>
    <scope>NUCLEOTIDE SEQUENCE [LARGE SCALE GENOMIC DNA]</scope>
    <source>
        <strain evidence="6 7">CMW 18167</strain>
    </source>
</reference>
<evidence type="ECO:0000256" key="1">
    <source>
        <dbReference type="ARBA" id="ARBA00022490"/>
    </source>
</evidence>
<name>A0ABR3X324_9EURO</name>
<protein>
    <recommendedName>
        <fullName evidence="4">Molybdopterin synthase catalytic subunit</fullName>
        <ecNumber evidence="4">2.8.1.12</ecNumber>
    </recommendedName>
    <alternativeName>
        <fullName evidence="4">Common component for nitrate reductase and xanthine dehydrogenase protein H</fullName>
    </alternativeName>
    <alternativeName>
        <fullName evidence="4">Molybdenum cofactor synthesis protein 2 large subunit</fullName>
    </alternativeName>
    <alternativeName>
        <fullName evidence="4">Molybdenum cofactor synthesis protein 2B</fullName>
        <shortName evidence="4">MOCS2B</shortName>
    </alternativeName>
</protein>
<dbReference type="HAMAP" id="MF_03052">
    <property type="entry name" value="MOC2B"/>
    <property type="match status" value="1"/>
</dbReference>
<evidence type="ECO:0000313" key="7">
    <source>
        <dbReference type="Proteomes" id="UP001583193"/>
    </source>
</evidence>
<dbReference type="Pfam" id="PF02391">
    <property type="entry name" value="MoaE"/>
    <property type="match status" value="1"/>
</dbReference>
<comment type="function">
    <text evidence="4">Catalytic subunit of the molybdopterin synthase complex, a complex that catalyzes the conversion of precursor Z into molybdopterin. Acts by mediating the incorporation of 2 sulfur atoms from thiocarboxylated MOCS2A into precursor Z to generate a dithiolene group.</text>
</comment>
<comment type="subunit">
    <text evidence="4">Heterotetramer; composed of 2 small (MOCS2A) and 2 large (MOCS2B) subunits.</text>
</comment>
<keyword evidence="1 4" id="KW-0963">Cytoplasm</keyword>
<accession>A0ABR3X324</accession>
<keyword evidence="2 4" id="KW-0808">Transferase</keyword>
<comment type="subcellular location">
    <subcellularLocation>
        <location evidence="4">Cytoplasm</location>
    </subcellularLocation>
</comment>
<feature type="binding site" evidence="4">
    <location>
        <position position="212"/>
    </location>
    <ligand>
        <name>substrate</name>
    </ligand>
</feature>
<gene>
    <name evidence="4" type="primary">cnxH</name>
    <name evidence="6" type="ORF">Plec18167_007470</name>
</gene>
<proteinExistence type="inferred from homology"/>
<evidence type="ECO:0000313" key="6">
    <source>
        <dbReference type="EMBL" id="KAL1870336.1"/>
    </source>
</evidence>
<evidence type="ECO:0000256" key="3">
    <source>
        <dbReference type="ARBA" id="ARBA00023150"/>
    </source>
</evidence>
<evidence type="ECO:0000256" key="5">
    <source>
        <dbReference type="SAM" id="MobiDB-lite"/>
    </source>
</evidence>
<dbReference type="InterPro" id="IPR003448">
    <property type="entry name" value="Mopterin_biosynth_MoaE"/>
</dbReference>
<dbReference type="Proteomes" id="UP001583193">
    <property type="component" value="Unassembled WGS sequence"/>
</dbReference>
<dbReference type="CDD" id="cd00756">
    <property type="entry name" value="MoaE"/>
    <property type="match status" value="1"/>
</dbReference>
<comment type="similarity">
    <text evidence="4">Belongs to the MoaE family. MOCS2B subfamily.</text>
</comment>
<dbReference type="InterPro" id="IPR028888">
    <property type="entry name" value="MOCS2B_euk"/>
</dbReference>
<dbReference type="SUPFAM" id="SSF54690">
    <property type="entry name" value="Molybdopterin synthase subunit MoaE"/>
    <property type="match status" value="1"/>
</dbReference>
<organism evidence="6 7">
    <name type="scientific">Paecilomyces lecythidis</name>
    <dbReference type="NCBI Taxonomy" id="3004212"/>
    <lineage>
        <taxon>Eukaryota</taxon>
        <taxon>Fungi</taxon>
        <taxon>Dikarya</taxon>
        <taxon>Ascomycota</taxon>
        <taxon>Pezizomycotina</taxon>
        <taxon>Eurotiomycetes</taxon>
        <taxon>Eurotiomycetidae</taxon>
        <taxon>Eurotiales</taxon>
        <taxon>Thermoascaceae</taxon>
        <taxon>Paecilomyces</taxon>
    </lineage>
</organism>
<feature type="binding site" evidence="4">
    <location>
        <begin position="196"/>
        <end position="197"/>
    </location>
    <ligand>
        <name>substrate</name>
    </ligand>
</feature>
<feature type="region of interest" description="Disordered" evidence="5">
    <location>
        <begin position="1"/>
        <end position="89"/>
    </location>
</feature>